<evidence type="ECO:0000256" key="1">
    <source>
        <dbReference type="ARBA" id="ARBA00004141"/>
    </source>
</evidence>
<name>A0AAW2HD21_9NEOP</name>
<feature type="transmembrane region" description="Helical" evidence="5">
    <location>
        <begin position="17"/>
        <end position="38"/>
    </location>
</feature>
<sequence length="132" mass="15267">MGCCTTVLHLSEDNARIILLAFFAVLYMLAGAVLFQFLESEVELKMSRDYWNMYYSFRNDCRKLLNGNFDDNNYTIEIYMDRVHRLLYAYGNASSAGVINKRRRWDFAGSFHFVGTIVSTIGESTFSYYPGS</sequence>
<reference evidence="6" key="1">
    <citation type="journal article" date="2024" name="Gigascience">
        <title>Chromosome-level genome of the poultry shaft louse Menopon gallinae provides insight into the host-switching and adaptive evolution of parasitic lice.</title>
        <authorList>
            <person name="Xu Y."/>
            <person name="Ma L."/>
            <person name="Liu S."/>
            <person name="Liang Y."/>
            <person name="Liu Q."/>
            <person name="He Z."/>
            <person name="Tian L."/>
            <person name="Duan Y."/>
            <person name="Cai W."/>
            <person name="Li H."/>
            <person name="Song F."/>
        </authorList>
    </citation>
    <scope>NUCLEOTIDE SEQUENCE</scope>
    <source>
        <strain evidence="6">Cailab_2023a</strain>
    </source>
</reference>
<gene>
    <name evidence="6" type="ORF">PYX00_009811</name>
</gene>
<protein>
    <submittedName>
        <fullName evidence="6">Uncharacterized protein</fullName>
    </submittedName>
</protein>
<dbReference type="GO" id="GO:0005886">
    <property type="term" value="C:plasma membrane"/>
    <property type="evidence" value="ECO:0007669"/>
    <property type="project" value="TreeGrafter"/>
</dbReference>
<evidence type="ECO:0000313" key="6">
    <source>
        <dbReference type="EMBL" id="KAL0267580.1"/>
    </source>
</evidence>
<dbReference type="AlphaFoldDB" id="A0AAW2HD21"/>
<dbReference type="GO" id="GO:0015271">
    <property type="term" value="F:outward rectifier potassium channel activity"/>
    <property type="evidence" value="ECO:0007669"/>
    <property type="project" value="TreeGrafter"/>
</dbReference>
<comment type="subcellular location">
    <subcellularLocation>
        <location evidence="1">Membrane</location>
        <topology evidence="1">Multi-pass membrane protein</topology>
    </subcellularLocation>
</comment>
<dbReference type="PANTHER" id="PTHR11003">
    <property type="entry name" value="POTASSIUM CHANNEL, SUBFAMILY K"/>
    <property type="match status" value="1"/>
</dbReference>
<keyword evidence="3 5" id="KW-1133">Transmembrane helix</keyword>
<keyword evidence="2 5" id="KW-0812">Transmembrane</keyword>
<evidence type="ECO:0000256" key="5">
    <source>
        <dbReference type="SAM" id="Phobius"/>
    </source>
</evidence>
<dbReference type="Gene3D" id="1.10.287.70">
    <property type="match status" value="1"/>
</dbReference>
<proteinExistence type="predicted"/>
<accession>A0AAW2HD21</accession>
<keyword evidence="4 5" id="KW-0472">Membrane</keyword>
<evidence type="ECO:0000256" key="3">
    <source>
        <dbReference type="ARBA" id="ARBA00022989"/>
    </source>
</evidence>
<dbReference type="GO" id="GO:0022841">
    <property type="term" value="F:potassium ion leak channel activity"/>
    <property type="evidence" value="ECO:0007669"/>
    <property type="project" value="TreeGrafter"/>
</dbReference>
<dbReference type="SUPFAM" id="SSF81324">
    <property type="entry name" value="Voltage-gated potassium channels"/>
    <property type="match status" value="1"/>
</dbReference>
<dbReference type="GO" id="GO:0030322">
    <property type="term" value="P:stabilization of membrane potential"/>
    <property type="evidence" value="ECO:0007669"/>
    <property type="project" value="TreeGrafter"/>
</dbReference>
<dbReference type="EMBL" id="JARGDH010000005">
    <property type="protein sequence ID" value="KAL0267580.1"/>
    <property type="molecule type" value="Genomic_DNA"/>
</dbReference>
<organism evidence="6">
    <name type="scientific">Menopon gallinae</name>
    <name type="common">poultry shaft louse</name>
    <dbReference type="NCBI Taxonomy" id="328185"/>
    <lineage>
        <taxon>Eukaryota</taxon>
        <taxon>Metazoa</taxon>
        <taxon>Ecdysozoa</taxon>
        <taxon>Arthropoda</taxon>
        <taxon>Hexapoda</taxon>
        <taxon>Insecta</taxon>
        <taxon>Pterygota</taxon>
        <taxon>Neoptera</taxon>
        <taxon>Paraneoptera</taxon>
        <taxon>Psocodea</taxon>
        <taxon>Troctomorpha</taxon>
        <taxon>Phthiraptera</taxon>
        <taxon>Amblycera</taxon>
        <taxon>Menoponidae</taxon>
        <taxon>Menopon</taxon>
    </lineage>
</organism>
<evidence type="ECO:0000256" key="2">
    <source>
        <dbReference type="ARBA" id="ARBA00022692"/>
    </source>
</evidence>
<comment type="caution">
    <text evidence="6">The sequence shown here is derived from an EMBL/GenBank/DDBJ whole genome shotgun (WGS) entry which is preliminary data.</text>
</comment>
<evidence type="ECO:0000256" key="4">
    <source>
        <dbReference type="ARBA" id="ARBA00023136"/>
    </source>
</evidence>
<dbReference type="PANTHER" id="PTHR11003:SF10">
    <property type="entry name" value="POTASSIUM CHANNEL DOMAIN-CONTAINING PROTEIN"/>
    <property type="match status" value="1"/>
</dbReference>
<dbReference type="InterPro" id="IPR003280">
    <property type="entry name" value="2pore_dom_K_chnl"/>
</dbReference>